<proteinExistence type="predicted"/>
<feature type="region of interest" description="Disordered" evidence="1">
    <location>
        <begin position="1"/>
        <end position="27"/>
    </location>
</feature>
<feature type="non-terminal residue" evidence="2">
    <location>
        <position position="140"/>
    </location>
</feature>
<keyword evidence="3" id="KW-1185">Reference proteome</keyword>
<name>A0A9P6JWS5_9FUNG</name>
<organism evidence="2 3">
    <name type="scientific">Mortierella hygrophila</name>
    <dbReference type="NCBI Taxonomy" id="979708"/>
    <lineage>
        <taxon>Eukaryota</taxon>
        <taxon>Fungi</taxon>
        <taxon>Fungi incertae sedis</taxon>
        <taxon>Mucoromycota</taxon>
        <taxon>Mortierellomycotina</taxon>
        <taxon>Mortierellomycetes</taxon>
        <taxon>Mortierellales</taxon>
        <taxon>Mortierellaceae</taxon>
        <taxon>Mortierella</taxon>
    </lineage>
</organism>
<feature type="region of interest" description="Disordered" evidence="1">
    <location>
        <begin position="120"/>
        <end position="140"/>
    </location>
</feature>
<evidence type="ECO:0000256" key="1">
    <source>
        <dbReference type="SAM" id="MobiDB-lite"/>
    </source>
</evidence>
<gene>
    <name evidence="2" type="ORF">EC957_001029</name>
</gene>
<dbReference type="EMBL" id="JAAAXW010001175">
    <property type="protein sequence ID" value="KAF9535986.1"/>
    <property type="molecule type" value="Genomic_DNA"/>
</dbReference>
<protein>
    <submittedName>
        <fullName evidence="2">Uncharacterized protein</fullName>
    </submittedName>
</protein>
<evidence type="ECO:0000313" key="3">
    <source>
        <dbReference type="Proteomes" id="UP000723463"/>
    </source>
</evidence>
<dbReference type="Proteomes" id="UP000723463">
    <property type="component" value="Unassembled WGS sequence"/>
</dbReference>
<dbReference type="AlphaFoldDB" id="A0A9P6JWS5"/>
<accession>A0A9P6JWS5</accession>
<comment type="caution">
    <text evidence="2">The sequence shown here is derived from an EMBL/GenBank/DDBJ whole genome shotgun (WGS) entry which is preliminary data.</text>
</comment>
<feature type="compositionally biased region" description="Low complexity" evidence="1">
    <location>
        <begin position="128"/>
        <end position="140"/>
    </location>
</feature>
<sequence length="140" mass="14651">MSSSSPQGYSSSPPPAPSSTPPGHSEITVNGQRVLSHLENTATLRRVSSKTSDVPTISQGLSTIQLGPANLLNPLGHRTMRDVAVDVDLRPGDTSDARSVSSGRSSRFGFRKRLSQFLKGDPKVKETAPASAASSAPVTL</sequence>
<reference evidence="2" key="1">
    <citation type="journal article" date="2020" name="Fungal Divers.">
        <title>Resolving the Mortierellaceae phylogeny through synthesis of multi-gene phylogenetics and phylogenomics.</title>
        <authorList>
            <person name="Vandepol N."/>
            <person name="Liber J."/>
            <person name="Desiro A."/>
            <person name="Na H."/>
            <person name="Kennedy M."/>
            <person name="Barry K."/>
            <person name="Grigoriev I.V."/>
            <person name="Miller A.N."/>
            <person name="O'Donnell K."/>
            <person name="Stajich J.E."/>
            <person name="Bonito G."/>
        </authorList>
    </citation>
    <scope>NUCLEOTIDE SEQUENCE</scope>
    <source>
        <strain evidence="2">NRRL 2591</strain>
    </source>
</reference>
<evidence type="ECO:0000313" key="2">
    <source>
        <dbReference type="EMBL" id="KAF9535986.1"/>
    </source>
</evidence>
<feature type="compositionally biased region" description="Low complexity" evidence="1">
    <location>
        <begin position="1"/>
        <end position="11"/>
    </location>
</feature>